<dbReference type="PANTHER" id="PTHR32024:SF2">
    <property type="entry name" value="TRK SYSTEM POTASSIUM UPTAKE PROTEIN TRKG-RELATED"/>
    <property type="match status" value="1"/>
</dbReference>
<dbReference type="Proteomes" id="UP000810252">
    <property type="component" value="Unassembled WGS sequence"/>
</dbReference>
<feature type="transmembrane region" description="Helical" evidence="9">
    <location>
        <begin position="36"/>
        <end position="58"/>
    </location>
</feature>
<evidence type="ECO:0000256" key="9">
    <source>
        <dbReference type="SAM" id="Phobius"/>
    </source>
</evidence>
<evidence type="ECO:0000256" key="7">
    <source>
        <dbReference type="ARBA" id="ARBA00023065"/>
    </source>
</evidence>
<dbReference type="GO" id="GO:0008324">
    <property type="term" value="F:monoatomic cation transmembrane transporter activity"/>
    <property type="evidence" value="ECO:0007669"/>
    <property type="project" value="InterPro"/>
</dbReference>
<evidence type="ECO:0000256" key="5">
    <source>
        <dbReference type="ARBA" id="ARBA00022692"/>
    </source>
</evidence>
<keyword evidence="7" id="KW-0406">Ion transport</keyword>
<comment type="caution">
    <text evidence="10">The sequence shown here is derived from an EMBL/GenBank/DDBJ whole genome shotgun (WGS) entry which is preliminary data.</text>
</comment>
<name>A0A9D9ELJ8_9BACT</name>
<reference evidence="10" key="1">
    <citation type="submission" date="2020-10" db="EMBL/GenBank/DDBJ databases">
        <authorList>
            <person name="Gilroy R."/>
        </authorList>
    </citation>
    <scope>NUCLEOTIDE SEQUENCE</scope>
    <source>
        <strain evidence="10">20514</strain>
    </source>
</reference>
<evidence type="ECO:0000256" key="2">
    <source>
        <dbReference type="ARBA" id="ARBA00009137"/>
    </source>
</evidence>
<evidence type="ECO:0000256" key="8">
    <source>
        <dbReference type="ARBA" id="ARBA00023136"/>
    </source>
</evidence>
<feature type="transmembrane region" description="Helical" evidence="9">
    <location>
        <begin position="270"/>
        <end position="289"/>
    </location>
</feature>
<dbReference type="InterPro" id="IPR003445">
    <property type="entry name" value="Cat_transpt"/>
</dbReference>
<keyword evidence="8 9" id="KW-0472">Membrane</keyword>
<dbReference type="Pfam" id="PF02386">
    <property type="entry name" value="TrkH"/>
    <property type="match status" value="1"/>
</dbReference>
<keyword evidence="6 9" id="KW-1133">Transmembrane helix</keyword>
<evidence type="ECO:0000313" key="10">
    <source>
        <dbReference type="EMBL" id="MBO8448820.1"/>
    </source>
</evidence>
<sequence length="405" mass="44329">MDIKVISKNVGHALLISALFMFLSLIVSVLNGKDSALGPLAISFIITFIVGIFPFIFVRKSAAISLQDGFMIIVLSWLLSFIFGMLPYVLWGGEFTLVNAWFESVSGYTTTGSTILTDVEGLPRSLLFWRSSTHFIGGLGVVVFLLLIIPDASPFRMRLTNIELSSLSREGYRFRSIKTVHVIAFVYVGLAVAETLLLMLAGMSFFDAVNHSFSTVATGGFSTRNASVAHFDSPLIDIIILVFMLLSSMHFGLLFGVFATRSLKPFRHPVIKFFLGTFVVLSVMVTISLKVSGTYDGWGRALLDSSFQVGSFLSTSGFATADNAAWPVFANILLMYAVFQCGCSGSTTGGVKSDRMYIAFKSIGRQIKHNLHPSSIMQIRVGNHFIKDDAAFAAILYIVLYTPLS</sequence>
<evidence type="ECO:0000256" key="4">
    <source>
        <dbReference type="ARBA" id="ARBA00022475"/>
    </source>
</evidence>
<comment type="subcellular location">
    <subcellularLocation>
        <location evidence="1">Cell membrane</location>
        <topology evidence="1">Multi-pass membrane protein</topology>
    </subcellularLocation>
</comment>
<keyword evidence="4" id="KW-1003">Cell membrane</keyword>
<feature type="transmembrane region" description="Helical" evidence="9">
    <location>
        <begin position="328"/>
        <end position="351"/>
    </location>
</feature>
<feature type="transmembrane region" description="Helical" evidence="9">
    <location>
        <begin position="12"/>
        <end position="30"/>
    </location>
</feature>
<reference evidence="10" key="2">
    <citation type="journal article" date="2021" name="PeerJ">
        <title>Extensive microbial diversity within the chicken gut microbiome revealed by metagenomics and culture.</title>
        <authorList>
            <person name="Gilroy R."/>
            <person name="Ravi A."/>
            <person name="Getino M."/>
            <person name="Pursley I."/>
            <person name="Horton D.L."/>
            <person name="Alikhan N.F."/>
            <person name="Baker D."/>
            <person name="Gharbi K."/>
            <person name="Hall N."/>
            <person name="Watson M."/>
            <person name="Adriaenssens E.M."/>
            <person name="Foster-Nyarko E."/>
            <person name="Jarju S."/>
            <person name="Secka A."/>
            <person name="Antonio M."/>
            <person name="Oren A."/>
            <person name="Chaudhuri R.R."/>
            <person name="La Ragione R."/>
            <person name="Hildebrand F."/>
            <person name="Pallen M.J."/>
        </authorList>
    </citation>
    <scope>NUCLEOTIDE SEQUENCE</scope>
    <source>
        <strain evidence="10">20514</strain>
    </source>
</reference>
<keyword evidence="3" id="KW-0813">Transport</keyword>
<keyword evidence="5 9" id="KW-0812">Transmembrane</keyword>
<protein>
    <submittedName>
        <fullName evidence="10">TrkH family potassium uptake protein</fullName>
    </submittedName>
</protein>
<feature type="transmembrane region" description="Helical" evidence="9">
    <location>
        <begin position="127"/>
        <end position="149"/>
    </location>
</feature>
<evidence type="ECO:0000256" key="3">
    <source>
        <dbReference type="ARBA" id="ARBA00022448"/>
    </source>
</evidence>
<evidence type="ECO:0000256" key="1">
    <source>
        <dbReference type="ARBA" id="ARBA00004651"/>
    </source>
</evidence>
<feature type="transmembrane region" description="Helical" evidence="9">
    <location>
        <begin position="238"/>
        <end position="258"/>
    </location>
</feature>
<evidence type="ECO:0000256" key="6">
    <source>
        <dbReference type="ARBA" id="ARBA00022989"/>
    </source>
</evidence>
<organism evidence="10 11">
    <name type="scientific">Candidatus Cryptobacteroides merdigallinarum</name>
    <dbReference type="NCBI Taxonomy" id="2840770"/>
    <lineage>
        <taxon>Bacteria</taxon>
        <taxon>Pseudomonadati</taxon>
        <taxon>Bacteroidota</taxon>
        <taxon>Bacteroidia</taxon>
        <taxon>Bacteroidales</taxon>
        <taxon>Candidatus Cryptobacteroides</taxon>
    </lineage>
</organism>
<dbReference type="PANTHER" id="PTHR32024">
    <property type="entry name" value="TRK SYSTEM POTASSIUM UPTAKE PROTEIN TRKG-RELATED"/>
    <property type="match status" value="1"/>
</dbReference>
<accession>A0A9D9ELJ8</accession>
<dbReference type="AlphaFoldDB" id="A0A9D9ELJ8"/>
<proteinExistence type="inferred from homology"/>
<dbReference type="GO" id="GO:0030001">
    <property type="term" value="P:metal ion transport"/>
    <property type="evidence" value="ECO:0007669"/>
    <property type="project" value="UniProtKB-ARBA"/>
</dbReference>
<gene>
    <name evidence="10" type="ORF">IAC29_06070</name>
</gene>
<feature type="transmembrane region" description="Helical" evidence="9">
    <location>
        <begin position="182"/>
        <end position="206"/>
    </location>
</feature>
<comment type="similarity">
    <text evidence="2">Belongs to the TrkH potassium transport family.</text>
</comment>
<evidence type="ECO:0000313" key="11">
    <source>
        <dbReference type="Proteomes" id="UP000810252"/>
    </source>
</evidence>
<feature type="transmembrane region" description="Helical" evidence="9">
    <location>
        <begin position="70"/>
        <end position="91"/>
    </location>
</feature>
<dbReference type="GO" id="GO:0005886">
    <property type="term" value="C:plasma membrane"/>
    <property type="evidence" value="ECO:0007669"/>
    <property type="project" value="UniProtKB-SubCell"/>
</dbReference>
<dbReference type="EMBL" id="JADIMQ010000087">
    <property type="protein sequence ID" value="MBO8448820.1"/>
    <property type="molecule type" value="Genomic_DNA"/>
</dbReference>